<dbReference type="InterPro" id="IPR020057">
    <property type="entry name" value="Ribosomal_bL25_b-dom"/>
</dbReference>
<dbReference type="InterPro" id="IPR020056">
    <property type="entry name" value="Rbsml_bL25/Gln-tRNA_synth_N"/>
</dbReference>
<dbReference type="GO" id="GO:0022625">
    <property type="term" value="C:cytosolic large ribosomal subunit"/>
    <property type="evidence" value="ECO:0007669"/>
    <property type="project" value="TreeGrafter"/>
</dbReference>
<dbReference type="InterPro" id="IPR037121">
    <property type="entry name" value="Ribosomal_bL25_C"/>
</dbReference>
<evidence type="ECO:0000256" key="2">
    <source>
        <dbReference type="ARBA" id="ARBA00022884"/>
    </source>
</evidence>
<dbReference type="Gene3D" id="2.170.120.20">
    <property type="entry name" value="Ribosomal protein L25, beta domain"/>
    <property type="match status" value="1"/>
</dbReference>
<dbReference type="NCBIfam" id="TIGR00731">
    <property type="entry name" value="bL25_bact_ctc"/>
    <property type="match status" value="1"/>
</dbReference>
<dbReference type="Pfam" id="PF14693">
    <property type="entry name" value="Ribosomal_TL5_C"/>
    <property type="match status" value="1"/>
</dbReference>
<evidence type="ECO:0000313" key="9">
    <source>
        <dbReference type="Proteomes" id="UP000309561"/>
    </source>
</evidence>
<gene>
    <name evidence="5" type="primary">rplY</name>
    <name evidence="5" type="synonym">ctc</name>
    <name evidence="8" type="ORF">FCU45_10950</name>
</gene>
<evidence type="ECO:0000256" key="3">
    <source>
        <dbReference type="ARBA" id="ARBA00022980"/>
    </source>
</evidence>
<dbReference type="InterPro" id="IPR011035">
    <property type="entry name" value="Ribosomal_bL25/Gln-tRNA_synth"/>
</dbReference>
<evidence type="ECO:0000259" key="7">
    <source>
        <dbReference type="Pfam" id="PF14693"/>
    </source>
</evidence>
<dbReference type="PANTHER" id="PTHR33284:SF1">
    <property type="entry name" value="RIBOSOMAL PROTEIN L25_GLN-TRNA SYNTHETASE, ANTI-CODON-BINDING DOMAIN-CONTAINING PROTEIN"/>
    <property type="match status" value="1"/>
</dbReference>
<keyword evidence="9" id="KW-1185">Reference proteome</keyword>
<dbReference type="HAMAP" id="MF_01334">
    <property type="entry name" value="Ribosomal_bL25_CTC"/>
    <property type="match status" value="1"/>
</dbReference>
<keyword evidence="4 5" id="KW-0687">Ribonucleoprotein</keyword>
<comment type="caution">
    <text evidence="8">The sequence shown here is derived from an EMBL/GenBank/DDBJ whole genome shotgun (WGS) entry which is preliminary data.</text>
</comment>
<comment type="similarity">
    <text evidence="5">Belongs to the bacterial ribosomal protein bL25 family. CTC subfamily.</text>
</comment>
<dbReference type="OrthoDB" id="5339138at2"/>
<organism evidence="8 9">
    <name type="scientific">Sulfurimonas crateris</name>
    <dbReference type="NCBI Taxonomy" id="2574727"/>
    <lineage>
        <taxon>Bacteria</taxon>
        <taxon>Pseudomonadati</taxon>
        <taxon>Campylobacterota</taxon>
        <taxon>Epsilonproteobacteria</taxon>
        <taxon>Campylobacterales</taxon>
        <taxon>Sulfurimonadaceae</taxon>
        <taxon>Sulfurimonas</taxon>
    </lineage>
</organism>
<sequence>MLEGIIRESIGKQSTKALRRDGYLIANIYGKGLENIHAAFKENEYIRTVRNKETLSFPVKVGSKEMNVVVQSYEAHPVTSKLLHVDLMVAQPGVVTHYHVPVVPQGEAIGLKNKGLVHISKPRLRVKAAIENVPNAINVDVAKMDVGDAKMVRDLAKVENVTFTDSDRVSVLSVIKAK</sequence>
<dbReference type="NCBIfam" id="NF004129">
    <property type="entry name" value="PRK05618.1-4"/>
    <property type="match status" value="1"/>
</dbReference>
<dbReference type="Gene3D" id="2.40.240.10">
    <property type="entry name" value="Ribosomal Protein L25, Chain P"/>
    <property type="match status" value="1"/>
</dbReference>
<dbReference type="EMBL" id="SZPX01000009">
    <property type="protein sequence ID" value="TKI68219.1"/>
    <property type="molecule type" value="Genomic_DNA"/>
</dbReference>
<dbReference type="Pfam" id="PF01386">
    <property type="entry name" value="Ribosomal_L25p"/>
    <property type="match status" value="1"/>
</dbReference>
<dbReference type="AlphaFoldDB" id="A0A4U2Z2D4"/>
<dbReference type="RefSeq" id="WP_137015237.1">
    <property type="nucleotide sequence ID" value="NZ_SZPX01000009.1"/>
</dbReference>
<evidence type="ECO:0000313" key="8">
    <source>
        <dbReference type="EMBL" id="TKI68219.1"/>
    </source>
</evidence>
<evidence type="ECO:0000256" key="4">
    <source>
        <dbReference type="ARBA" id="ARBA00023274"/>
    </source>
</evidence>
<comment type="subunit">
    <text evidence="5">Part of the 50S ribosomal subunit; part of the 5S rRNA/L5/L18/L25 subcomplex. Contacts the 5S rRNA. Binds to the 5S rRNA independently of L5 and L18.</text>
</comment>
<reference evidence="8 9" key="1">
    <citation type="submission" date="2019-04" db="EMBL/GenBank/DDBJ databases">
        <title>Sulfurimonas crateris sp. nov. a facultative anaerobic sulfur-oxidizing chemolithautotrophic bacterium isolated from a terrestrial mud vulcano.</title>
        <authorList>
            <person name="Ratnikova N.M."/>
            <person name="Slobodkin A.I."/>
            <person name="Merkel A.Y."/>
            <person name="Novikov A."/>
            <person name="Bonch-Osmolovskaya E.A."/>
            <person name="Slobodkina G.B."/>
        </authorList>
    </citation>
    <scope>NUCLEOTIDE SEQUENCE [LARGE SCALE GENOMIC DNA]</scope>
    <source>
        <strain evidence="8 9">SN118</strain>
    </source>
</reference>
<evidence type="ECO:0000256" key="5">
    <source>
        <dbReference type="HAMAP-Rule" id="MF_01334"/>
    </source>
</evidence>
<accession>A0A4U2Z2D4</accession>
<dbReference type="GO" id="GO:0008097">
    <property type="term" value="F:5S rRNA binding"/>
    <property type="evidence" value="ECO:0007669"/>
    <property type="project" value="InterPro"/>
</dbReference>
<keyword evidence="3 5" id="KW-0689">Ribosomal protein</keyword>
<proteinExistence type="inferred from homology"/>
<feature type="domain" description="Large ribosomal subunit protein bL25 beta" evidence="7">
    <location>
        <begin position="97"/>
        <end position="177"/>
    </location>
</feature>
<evidence type="ECO:0000259" key="6">
    <source>
        <dbReference type="Pfam" id="PF01386"/>
    </source>
</evidence>
<dbReference type="InterPro" id="IPR029751">
    <property type="entry name" value="Ribosomal_L25_dom"/>
</dbReference>
<dbReference type="InterPro" id="IPR020930">
    <property type="entry name" value="Ribosomal_uL5_bac-type"/>
</dbReference>
<keyword evidence="1 5" id="KW-0699">rRNA-binding</keyword>
<dbReference type="PANTHER" id="PTHR33284">
    <property type="entry name" value="RIBOSOMAL PROTEIN L25/GLN-TRNA SYNTHETASE, ANTI-CODON-BINDING DOMAIN-CONTAINING PROTEIN"/>
    <property type="match status" value="1"/>
</dbReference>
<protein>
    <recommendedName>
        <fullName evidence="5">Large ribosomal subunit protein bL25</fullName>
    </recommendedName>
    <alternativeName>
        <fullName evidence="5">General stress protein CTC</fullName>
    </alternativeName>
</protein>
<name>A0A4U2Z2D4_9BACT</name>
<dbReference type="CDD" id="cd00495">
    <property type="entry name" value="Ribosomal_L25_TL5_CTC"/>
    <property type="match status" value="1"/>
</dbReference>
<dbReference type="SUPFAM" id="SSF50715">
    <property type="entry name" value="Ribosomal protein L25-like"/>
    <property type="match status" value="1"/>
</dbReference>
<dbReference type="Proteomes" id="UP000309561">
    <property type="component" value="Unassembled WGS sequence"/>
</dbReference>
<keyword evidence="2 5" id="KW-0694">RNA-binding</keyword>
<feature type="domain" description="Large ribosomal subunit protein bL25 L25" evidence="6">
    <location>
        <begin position="2"/>
        <end position="87"/>
    </location>
</feature>
<evidence type="ECO:0000256" key="1">
    <source>
        <dbReference type="ARBA" id="ARBA00022730"/>
    </source>
</evidence>
<dbReference type="GO" id="GO:0003735">
    <property type="term" value="F:structural constituent of ribosome"/>
    <property type="evidence" value="ECO:0007669"/>
    <property type="project" value="InterPro"/>
</dbReference>
<dbReference type="GO" id="GO:0006412">
    <property type="term" value="P:translation"/>
    <property type="evidence" value="ECO:0007669"/>
    <property type="project" value="UniProtKB-UniRule"/>
</dbReference>
<dbReference type="InterPro" id="IPR001021">
    <property type="entry name" value="Ribosomal_bL25_long"/>
</dbReference>
<comment type="function">
    <text evidence="5">This is one of the proteins that binds to the 5S RNA in the ribosome where it forms part of the central protuberance.</text>
</comment>